<feature type="compositionally biased region" description="Acidic residues" evidence="2">
    <location>
        <begin position="400"/>
        <end position="410"/>
    </location>
</feature>
<keyword evidence="1" id="KW-0560">Oxidoreductase</keyword>
<dbReference type="SUPFAM" id="SSF51735">
    <property type="entry name" value="NAD(P)-binding Rossmann-fold domains"/>
    <property type="match status" value="1"/>
</dbReference>
<dbReference type="Gene3D" id="3.40.50.720">
    <property type="entry name" value="NAD(P)-binding Rossmann-like Domain"/>
    <property type="match status" value="1"/>
</dbReference>
<dbReference type="Proteomes" id="UP001189429">
    <property type="component" value="Unassembled WGS sequence"/>
</dbReference>
<evidence type="ECO:0000313" key="4">
    <source>
        <dbReference type="Proteomes" id="UP001189429"/>
    </source>
</evidence>
<dbReference type="PANTHER" id="PTHR43157:SF31">
    <property type="entry name" value="PHOSPHATIDYLINOSITOL-GLYCAN BIOSYNTHESIS CLASS F PROTEIN"/>
    <property type="match status" value="1"/>
</dbReference>
<feature type="region of interest" description="Disordered" evidence="2">
    <location>
        <begin position="39"/>
        <end position="110"/>
    </location>
</feature>
<sequence length="452" mass="48990">MRDEPDYDSMGVKELKTFISSRGLSHADCCEVSDLRRRAREAASGHKGGGGKAKGGGGGGAASSKRDSEGKDSTLRERKKGSAVAESGSSSSRVNNGSPTEEEESLKTKVAGLQSESGQVIFGRDASVILADVDQLRKVVEETRLTAAGREQMVAQLDDVQKSLAFEDNLEQNCGKVIRYGLLAVTFIPLLLSGLETFLEFAMRPTMQAAPANLIDMHAVVTGGCGAVGYDLAVMLANSGAEVIISCHGNPDEVEAKLSRQGLLQEEPVRKKGGTSRKGWIKVLPLQLESFASVREFARRTLEEWSGLDILVHNAATKDGCSFTEDGHELSTQVNYLSPFLLTQLLLPSLREGAARVVHVTCDAALQRPDWLPWPLTRSQDDLLPRVDVSSIDGGREPEWDPDADPDADAPEEKVRITGWPRSQAPRVSFCCPRLAGPPRRSWGQDRPSQDR</sequence>
<organism evidence="3 4">
    <name type="scientific">Prorocentrum cordatum</name>
    <dbReference type="NCBI Taxonomy" id="2364126"/>
    <lineage>
        <taxon>Eukaryota</taxon>
        <taxon>Sar</taxon>
        <taxon>Alveolata</taxon>
        <taxon>Dinophyceae</taxon>
        <taxon>Prorocentrales</taxon>
        <taxon>Prorocentraceae</taxon>
        <taxon>Prorocentrum</taxon>
    </lineage>
</organism>
<feature type="compositionally biased region" description="Basic and acidic residues" evidence="2">
    <location>
        <begin position="64"/>
        <end position="76"/>
    </location>
</feature>
<evidence type="ECO:0000256" key="1">
    <source>
        <dbReference type="ARBA" id="ARBA00023002"/>
    </source>
</evidence>
<keyword evidence="4" id="KW-1185">Reference proteome</keyword>
<name>A0ABN9U5A6_9DINO</name>
<evidence type="ECO:0000256" key="2">
    <source>
        <dbReference type="SAM" id="MobiDB-lite"/>
    </source>
</evidence>
<reference evidence="3" key="1">
    <citation type="submission" date="2023-10" db="EMBL/GenBank/DDBJ databases">
        <authorList>
            <person name="Chen Y."/>
            <person name="Shah S."/>
            <person name="Dougan E. K."/>
            <person name="Thang M."/>
            <person name="Chan C."/>
        </authorList>
    </citation>
    <scope>NUCLEOTIDE SEQUENCE [LARGE SCALE GENOMIC DNA]</scope>
</reference>
<feature type="region of interest" description="Disordered" evidence="2">
    <location>
        <begin position="388"/>
        <end position="452"/>
    </location>
</feature>
<comment type="caution">
    <text evidence="3">The sequence shown here is derived from an EMBL/GenBank/DDBJ whole genome shotgun (WGS) entry which is preliminary data.</text>
</comment>
<feature type="compositionally biased region" description="Low complexity" evidence="2">
    <location>
        <begin position="82"/>
        <end position="98"/>
    </location>
</feature>
<dbReference type="InterPro" id="IPR036291">
    <property type="entry name" value="NAD(P)-bd_dom_sf"/>
</dbReference>
<proteinExistence type="predicted"/>
<gene>
    <name evidence="3" type="ORF">PCOR1329_LOCUS45369</name>
</gene>
<evidence type="ECO:0008006" key="5">
    <source>
        <dbReference type="Google" id="ProtNLM"/>
    </source>
</evidence>
<dbReference type="Pfam" id="PF00106">
    <property type="entry name" value="adh_short"/>
    <property type="match status" value="1"/>
</dbReference>
<protein>
    <recommendedName>
        <fullName evidence="5">Protochlorophyllide reductase</fullName>
    </recommendedName>
</protein>
<dbReference type="EMBL" id="CAUYUJ010015456">
    <property type="protein sequence ID" value="CAK0854170.1"/>
    <property type="molecule type" value="Genomic_DNA"/>
</dbReference>
<dbReference type="InterPro" id="IPR002347">
    <property type="entry name" value="SDR_fam"/>
</dbReference>
<evidence type="ECO:0000313" key="3">
    <source>
        <dbReference type="EMBL" id="CAK0854170.1"/>
    </source>
</evidence>
<accession>A0ABN9U5A6</accession>
<dbReference type="PANTHER" id="PTHR43157">
    <property type="entry name" value="PHOSPHATIDYLINOSITOL-GLYCAN BIOSYNTHESIS CLASS F PROTEIN-RELATED"/>
    <property type="match status" value="1"/>
</dbReference>
<feature type="compositionally biased region" description="Gly residues" evidence="2">
    <location>
        <begin position="46"/>
        <end position="61"/>
    </location>
</feature>